<reference evidence="2" key="1">
    <citation type="journal article" date="2014" name="Genome Biol. Evol.">
        <title>Gene Loss Rather Than Gene Gain Is Associated with a Host Jump from Monocots to Dicots in the Smut Fungus Melanopsichium pennsylvanicum.</title>
        <authorList>
            <person name="Sharma R."/>
            <person name="Mishra B."/>
            <person name="Runge F."/>
            <person name="Thines M."/>
        </authorList>
    </citation>
    <scope>NUCLEOTIDE SEQUENCE</scope>
    <source>
        <strain evidence="2">4</strain>
    </source>
</reference>
<dbReference type="PANTHER" id="PTHR38645:SF1">
    <property type="entry name" value="YALI0F12243P"/>
    <property type="match status" value="1"/>
</dbReference>
<feature type="region of interest" description="Disordered" evidence="1">
    <location>
        <begin position="1"/>
        <end position="22"/>
    </location>
</feature>
<dbReference type="EMBL" id="HG529609">
    <property type="protein sequence ID" value="CDI54231.1"/>
    <property type="molecule type" value="Genomic_DNA"/>
</dbReference>
<evidence type="ECO:0000313" key="2">
    <source>
        <dbReference type="EMBL" id="CDI54231.1"/>
    </source>
</evidence>
<proteinExistence type="predicted"/>
<dbReference type="AlphaFoldDB" id="A0A077R574"/>
<evidence type="ECO:0000256" key="1">
    <source>
        <dbReference type="SAM" id="MobiDB-lite"/>
    </source>
</evidence>
<name>A0A077R574_9BASI</name>
<organism evidence="2">
    <name type="scientific">Melanopsichium pennsylvanicum 4</name>
    <dbReference type="NCBI Taxonomy" id="1398559"/>
    <lineage>
        <taxon>Eukaryota</taxon>
        <taxon>Fungi</taxon>
        <taxon>Dikarya</taxon>
        <taxon>Basidiomycota</taxon>
        <taxon>Ustilaginomycotina</taxon>
        <taxon>Ustilaginomycetes</taxon>
        <taxon>Ustilaginales</taxon>
        <taxon>Ustilaginaceae</taxon>
        <taxon>Melanopsichium</taxon>
    </lineage>
</organism>
<protein>
    <submittedName>
        <fullName evidence="2">Uncharacterized protein</fullName>
    </submittedName>
</protein>
<accession>A0A077R574</accession>
<dbReference type="PANTHER" id="PTHR38645">
    <property type="entry name" value="CHROMOSOME 9, WHOLE GENOME SHOTGUN SEQUENCE"/>
    <property type="match status" value="1"/>
</dbReference>
<sequence length="125" mass="14155">MDLSTLNQSLKEEESSSQRRSTHLRAAEDELNAFFRSSALGLTTLYRQGVAASKVSYEKGYAHALAHVLELWDKDRGWLKGYLQRRIEAIEASVDVSVFFGIIIIQIQHTASISTIIIHRQYQSS</sequence>